<dbReference type="Gene3D" id="1.10.10.10">
    <property type="entry name" value="Winged helix-like DNA-binding domain superfamily/Winged helix DNA-binding domain"/>
    <property type="match status" value="1"/>
</dbReference>
<keyword evidence="2" id="KW-0805">Transcription regulation</keyword>
<comment type="similarity">
    <text evidence="1">Belongs to the BlaI transcriptional regulatory family.</text>
</comment>
<accession>A0A8E1VX33</accession>
<evidence type="ECO:0000256" key="3">
    <source>
        <dbReference type="ARBA" id="ARBA00023125"/>
    </source>
</evidence>
<protein>
    <submittedName>
        <fullName evidence="5 6">Transcriptional regulator</fullName>
    </submittedName>
</protein>
<dbReference type="EMBL" id="JACJHR010000014">
    <property type="protein sequence ID" value="MBB2499959.1"/>
    <property type="molecule type" value="Genomic_DNA"/>
</dbReference>
<comment type="caution">
    <text evidence="6">The sequence shown here is derived from an EMBL/GenBank/DDBJ whole genome shotgun (WGS) entry which is preliminary data.</text>
</comment>
<dbReference type="RefSeq" id="WP_037365772.1">
    <property type="nucleotide sequence ID" value="NZ_JACJHR010000014.1"/>
</dbReference>
<dbReference type="EMBL" id="PJMY01000003">
    <property type="protein sequence ID" value="PKV94584.1"/>
    <property type="molecule type" value="Genomic_DNA"/>
</dbReference>
<organism evidence="6 7">
    <name type="scientific">Amycolatopsis echigonensis</name>
    <dbReference type="NCBI Taxonomy" id="2576905"/>
    <lineage>
        <taxon>Bacteria</taxon>
        <taxon>Bacillati</taxon>
        <taxon>Actinomycetota</taxon>
        <taxon>Actinomycetes</taxon>
        <taxon>Pseudonocardiales</taxon>
        <taxon>Pseudonocardiaceae</taxon>
        <taxon>Amycolatopsis</taxon>
    </lineage>
</organism>
<gene>
    <name evidence="6" type="ORF">ATK30_5463</name>
    <name evidence="5" type="ORF">H5411_12585</name>
</gene>
<keyword evidence="4" id="KW-0804">Transcription</keyword>
<accession>A0A2N3WL36</accession>
<sequence>MPGGDGSRARRAAGALESEVMAALWAAPAPLSGAAVHEAVGTDLSYKTVLTVLTRLHEKGLAERAASGRGHVYSPRRAHAELTAERMNVALREARDRGAALQKFVTTLGPEDAAALREMLDEGDRPQGGRR</sequence>
<dbReference type="OrthoDB" id="9813987at2"/>
<dbReference type="Pfam" id="PF03965">
    <property type="entry name" value="Penicillinase_R"/>
    <property type="match status" value="1"/>
</dbReference>
<proteinExistence type="inferred from homology"/>
<evidence type="ECO:0000256" key="4">
    <source>
        <dbReference type="ARBA" id="ARBA00023163"/>
    </source>
</evidence>
<dbReference type="SUPFAM" id="SSF46785">
    <property type="entry name" value="Winged helix' DNA-binding domain"/>
    <property type="match status" value="1"/>
</dbReference>
<evidence type="ECO:0000313" key="7">
    <source>
        <dbReference type="Proteomes" id="UP000233750"/>
    </source>
</evidence>
<evidence type="ECO:0000256" key="1">
    <source>
        <dbReference type="ARBA" id="ARBA00011046"/>
    </source>
</evidence>
<keyword evidence="3" id="KW-0238">DNA-binding</keyword>
<dbReference type="InterPro" id="IPR036388">
    <property type="entry name" value="WH-like_DNA-bd_sf"/>
</dbReference>
<evidence type="ECO:0000313" key="8">
    <source>
        <dbReference type="Proteomes" id="UP000550260"/>
    </source>
</evidence>
<evidence type="ECO:0000256" key="2">
    <source>
        <dbReference type="ARBA" id="ARBA00023015"/>
    </source>
</evidence>
<dbReference type="Proteomes" id="UP000550260">
    <property type="component" value="Unassembled WGS sequence"/>
</dbReference>
<dbReference type="AlphaFoldDB" id="A0A2N3WL36"/>
<dbReference type="Proteomes" id="UP000233750">
    <property type="component" value="Unassembled WGS sequence"/>
</dbReference>
<dbReference type="InterPro" id="IPR005650">
    <property type="entry name" value="BlaI_family"/>
</dbReference>
<dbReference type="Gene3D" id="6.10.140.850">
    <property type="match status" value="1"/>
</dbReference>
<dbReference type="InterPro" id="IPR036390">
    <property type="entry name" value="WH_DNA-bd_sf"/>
</dbReference>
<dbReference type="GO" id="GO:0003677">
    <property type="term" value="F:DNA binding"/>
    <property type="evidence" value="ECO:0007669"/>
    <property type="project" value="UniProtKB-KW"/>
</dbReference>
<evidence type="ECO:0000313" key="6">
    <source>
        <dbReference type="EMBL" id="PKV94584.1"/>
    </source>
</evidence>
<name>A0A2N3WL36_9PSEU</name>
<keyword evidence="7" id="KW-1185">Reference proteome</keyword>
<evidence type="ECO:0000313" key="5">
    <source>
        <dbReference type="EMBL" id="MBB2499959.1"/>
    </source>
</evidence>
<reference evidence="6 7" key="1">
    <citation type="submission" date="2017-12" db="EMBL/GenBank/DDBJ databases">
        <title>Sequencing the genomes of 1000 Actinobacteria strains.</title>
        <authorList>
            <person name="Klenk H.-P."/>
        </authorList>
    </citation>
    <scope>NUCLEOTIDE SEQUENCE [LARGE SCALE GENOMIC DNA]</scope>
    <source>
        <strain evidence="6 7">DSM 45165</strain>
    </source>
</reference>
<reference evidence="5 8" key="2">
    <citation type="submission" date="2020-08" db="EMBL/GenBank/DDBJ databases">
        <title>Amycolatopsis echigonensis JCM 21831.</title>
        <authorList>
            <person name="Tedsree N."/>
            <person name="Kuncharoen N."/>
            <person name="Likhitwitayawuid K."/>
            <person name="Tanasupawat S."/>
        </authorList>
    </citation>
    <scope>NUCLEOTIDE SEQUENCE [LARGE SCALE GENOMIC DNA]</scope>
    <source>
        <strain evidence="5 8">JCM 21831</strain>
    </source>
</reference>
<dbReference type="GO" id="GO:0045892">
    <property type="term" value="P:negative regulation of DNA-templated transcription"/>
    <property type="evidence" value="ECO:0007669"/>
    <property type="project" value="InterPro"/>
</dbReference>